<protein>
    <submittedName>
        <fullName evidence="3">Uncharacterized protein</fullName>
    </submittedName>
</protein>
<feature type="chain" id="PRO_5004901023" evidence="2">
    <location>
        <begin position="20"/>
        <end position="418"/>
    </location>
</feature>
<evidence type="ECO:0000256" key="2">
    <source>
        <dbReference type="SAM" id="SignalP"/>
    </source>
</evidence>
<feature type="region of interest" description="Disordered" evidence="1">
    <location>
        <begin position="47"/>
        <end position="78"/>
    </location>
</feature>
<feature type="compositionally biased region" description="Low complexity" evidence="1">
    <location>
        <begin position="47"/>
        <end position="58"/>
    </location>
</feature>
<sequence length="418" mass="47397">MFLALKLLVVLGILSYGVATVLTSDHLTLAGFQAPLNHFLRGGRLYPATASKPSPSTSGTDPHHLPHHQPPDGGMNLLRRPWPWQVDSSVHTPPGALKALTRRRQQPTGATTSFFEYWGDSKLITTVDGLRTRHGQGSFWGDLNHVETRYVYHQLLPRHLLQDAQAHPDALAVEDLARLASTARHAARLYARERSSLPLRLAAGLYDGFRHLSTFGRWSWTGMSYEEVWCKYESKIQKELAEEGRAGQVGQEELNRMVAFRILEKSCETNSGFDRFAQVERAHDILLAAAARKEGRKGGRKREEAWEEAARKRRKKEREEEGGSLERQRECVAAIVEALRKSWEGGTSVDLKRRRQVHQGVGRGKKRRRCRVLSATAAEQGEGGTEEGFLRPPVFRAFFGREVSRMFEFAMWRSLRRK</sequence>
<accession>W7TMN0</accession>
<evidence type="ECO:0000313" key="4">
    <source>
        <dbReference type="Proteomes" id="UP000019335"/>
    </source>
</evidence>
<gene>
    <name evidence="3" type="ORF">Naga_100368g5</name>
</gene>
<keyword evidence="4" id="KW-1185">Reference proteome</keyword>
<dbReference type="Proteomes" id="UP000019335">
    <property type="component" value="Chromosome 5"/>
</dbReference>
<organism evidence="3 4">
    <name type="scientific">Nannochloropsis gaditana</name>
    <dbReference type="NCBI Taxonomy" id="72520"/>
    <lineage>
        <taxon>Eukaryota</taxon>
        <taxon>Sar</taxon>
        <taxon>Stramenopiles</taxon>
        <taxon>Ochrophyta</taxon>
        <taxon>Eustigmatophyceae</taxon>
        <taxon>Eustigmatales</taxon>
        <taxon>Monodopsidaceae</taxon>
        <taxon>Nannochloropsis</taxon>
    </lineage>
</organism>
<evidence type="ECO:0000313" key="3">
    <source>
        <dbReference type="EMBL" id="EWM28360.1"/>
    </source>
</evidence>
<reference evidence="3 4" key="1">
    <citation type="journal article" date="2014" name="Mol. Plant">
        <title>Chromosome Scale Genome Assembly and Transcriptome Profiling of Nannochloropsis gaditana in Nitrogen Depletion.</title>
        <authorList>
            <person name="Corteggiani Carpinelli E."/>
            <person name="Telatin A."/>
            <person name="Vitulo N."/>
            <person name="Forcato C."/>
            <person name="D'Angelo M."/>
            <person name="Schiavon R."/>
            <person name="Vezzi A."/>
            <person name="Giacometti G.M."/>
            <person name="Morosinotto T."/>
            <person name="Valle G."/>
        </authorList>
    </citation>
    <scope>NUCLEOTIDE SEQUENCE [LARGE SCALE GENOMIC DNA]</scope>
    <source>
        <strain evidence="3 4">B-31</strain>
    </source>
</reference>
<evidence type="ECO:0000256" key="1">
    <source>
        <dbReference type="SAM" id="MobiDB-lite"/>
    </source>
</evidence>
<keyword evidence="2" id="KW-0732">Signal</keyword>
<dbReference type="EMBL" id="AZIL01000337">
    <property type="protein sequence ID" value="EWM28360.1"/>
    <property type="molecule type" value="Genomic_DNA"/>
</dbReference>
<comment type="caution">
    <text evidence="3">The sequence shown here is derived from an EMBL/GenBank/DDBJ whole genome shotgun (WGS) entry which is preliminary data.</text>
</comment>
<name>W7TMN0_9STRA</name>
<proteinExistence type="predicted"/>
<dbReference type="AlphaFoldDB" id="W7TMN0"/>
<dbReference type="OrthoDB" id="205763at2759"/>
<feature type="signal peptide" evidence="2">
    <location>
        <begin position="1"/>
        <end position="19"/>
    </location>
</feature>